<dbReference type="EMBL" id="JARKIE010000315">
    <property type="protein sequence ID" value="KAJ7654881.1"/>
    <property type="molecule type" value="Genomic_DNA"/>
</dbReference>
<dbReference type="AlphaFoldDB" id="A0AAD7CNI7"/>
<protein>
    <submittedName>
        <fullName evidence="2">Uncharacterized protein</fullName>
    </submittedName>
</protein>
<name>A0AAD7CNI7_MYCRO</name>
<sequence>MAGVPREHTDWMLRRFTGRTTRLLFDDYVSEPFDIVDGYDQGDPGSVLYYLFYNTPLARIDPNSGIYIDDYHGLAIRDTLLETTQKVQDLVTRQGGADKCVGESSRSSADSMRTSRNVPEYSPGVLTQPELSPGPP</sequence>
<evidence type="ECO:0000313" key="2">
    <source>
        <dbReference type="EMBL" id="KAJ7654881.1"/>
    </source>
</evidence>
<gene>
    <name evidence="2" type="ORF">B0H17DRAFT_956650</name>
</gene>
<keyword evidence="3" id="KW-1185">Reference proteome</keyword>
<organism evidence="2 3">
    <name type="scientific">Mycena rosella</name>
    <name type="common">Pink bonnet</name>
    <name type="synonym">Agaricus rosellus</name>
    <dbReference type="NCBI Taxonomy" id="1033263"/>
    <lineage>
        <taxon>Eukaryota</taxon>
        <taxon>Fungi</taxon>
        <taxon>Dikarya</taxon>
        <taxon>Basidiomycota</taxon>
        <taxon>Agaricomycotina</taxon>
        <taxon>Agaricomycetes</taxon>
        <taxon>Agaricomycetidae</taxon>
        <taxon>Agaricales</taxon>
        <taxon>Marasmiineae</taxon>
        <taxon>Mycenaceae</taxon>
        <taxon>Mycena</taxon>
    </lineage>
</organism>
<feature type="compositionally biased region" description="Low complexity" evidence="1">
    <location>
        <begin position="104"/>
        <end position="116"/>
    </location>
</feature>
<reference evidence="2" key="1">
    <citation type="submission" date="2023-03" db="EMBL/GenBank/DDBJ databases">
        <title>Massive genome expansion in bonnet fungi (Mycena s.s.) driven by repeated elements and novel gene families across ecological guilds.</title>
        <authorList>
            <consortium name="Lawrence Berkeley National Laboratory"/>
            <person name="Harder C.B."/>
            <person name="Miyauchi S."/>
            <person name="Viragh M."/>
            <person name="Kuo A."/>
            <person name="Thoen E."/>
            <person name="Andreopoulos B."/>
            <person name="Lu D."/>
            <person name="Skrede I."/>
            <person name="Drula E."/>
            <person name="Henrissat B."/>
            <person name="Morin E."/>
            <person name="Kohler A."/>
            <person name="Barry K."/>
            <person name="LaButti K."/>
            <person name="Morin E."/>
            <person name="Salamov A."/>
            <person name="Lipzen A."/>
            <person name="Mereny Z."/>
            <person name="Hegedus B."/>
            <person name="Baldrian P."/>
            <person name="Stursova M."/>
            <person name="Weitz H."/>
            <person name="Taylor A."/>
            <person name="Grigoriev I.V."/>
            <person name="Nagy L.G."/>
            <person name="Martin F."/>
            <person name="Kauserud H."/>
        </authorList>
    </citation>
    <scope>NUCLEOTIDE SEQUENCE</scope>
    <source>
        <strain evidence="2">CBHHK067</strain>
    </source>
</reference>
<evidence type="ECO:0000256" key="1">
    <source>
        <dbReference type="SAM" id="MobiDB-lite"/>
    </source>
</evidence>
<comment type="caution">
    <text evidence="2">The sequence shown here is derived from an EMBL/GenBank/DDBJ whole genome shotgun (WGS) entry which is preliminary data.</text>
</comment>
<dbReference type="Proteomes" id="UP001221757">
    <property type="component" value="Unassembled WGS sequence"/>
</dbReference>
<evidence type="ECO:0000313" key="3">
    <source>
        <dbReference type="Proteomes" id="UP001221757"/>
    </source>
</evidence>
<accession>A0AAD7CNI7</accession>
<proteinExistence type="predicted"/>
<feature type="region of interest" description="Disordered" evidence="1">
    <location>
        <begin position="92"/>
        <end position="136"/>
    </location>
</feature>